<sequence>MLEDTPISITEYKIPTQTFYRRACLADFFDEGNEKTCENTNNKYNKNYSHNNDTISKNQQEFGHRKRIKP</sequence>
<protein>
    <submittedName>
        <fullName evidence="2">Uncharacterized protein</fullName>
    </submittedName>
</protein>
<organism evidence="2">
    <name type="scientific">viral metagenome</name>
    <dbReference type="NCBI Taxonomy" id="1070528"/>
    <lineage>
        <taxon>unclassified sequences</taxon>
        <taxon>metagenomes</taxon>
        <taxon>organismal metagenomes</taxon>
    </lineage>
</organism>
<dbReference type="AlphaFoldDB" id="A0A6C0KJD8"/>
<feature type="region of interest" description="Disordered" evidence="1">
    <location>
        <begin position="43"/>
        <end position="70"/>
    </location>
</feature>
<feature type="compositionally biased region" description="Low complexity" evidence="1">
    <location>
        <begin position="43"/>
        <end position="52"/>
    </location>
</feature>
<dbReference type="EMBL" id="MN740893">
    <property type="protein sequence ID" value="QHU16937.1"/>
    <property type="molecule type" value="Genomic_DNA"/>
</dbReference>
<evidence type="ECO:0000313" key="2">
    <source>
        <dbReference type="EMBL" id="QHU16937.1"/>
    </source>
</evidence>
<proteinExistence type="predicted"/>
<reference evidence="2" key="1">
    <citation type="journal article" date="2020" name="Nature">
        <title>Giant virus diversity and host interactions through global metagenomics.</title>
        <authorList>
            <person name="Schulz F."/>
            <person name="Roux S."/>
            <person name="Paez-Espino D."/>
            <person name="Jungbluth S."/>
            <person name="Walsh D.A."/>
            <person name="Denef V.J."/>
            <person name="McMahon K.D."/>
            <person name="Konstantinidis K.T."/>
            <person name="Eloe-Fadrosh E.A."/>
            <person name="Kyrpides N.C."/>
            <person name="Woyke T."/>
        </authorList>
    </citation>
    <scope>NUCLEOTIDE SEQUENCE</scope>
    <source>
        <strain evidence="2">GVMAG-S-3300012000-53</strain>
    </source>
</reference>
<accession>A0A6C0KJD8</accession>
<name>A0A6C0KJD8_9ZZZZ</name>
<evidence type="ECO:0000256" key="1">
    <source>
        <dbReference type="SAM" id="MobiDB-lite"/>
    </source>
</evidence>